<protein>
    <recommendedName>
        <fullName evidence="6">Anhydromevalonate phosphate decarboxylase</fullName>
        <ecNumber evidence="5">4.1.1.126</ecNumber>
    </recommendedName>
</protein>
<feature type="domain" description="3-octaprenyl-4-hydroxybenzoate carboxy-lyase-like Rift-related" evidence="8">
    <location>
        <begin position="100"/>
        <end position="296"/>
    </location>
</feature>
<evidence type="ECO:0000259" key="8">
    <source>
        <dbReference type="Pfam" id="PF01977"/>
    </source>
</evidence>
<dbReference type="Pfam" id="PF01977">
    <property type="entry name" value="UbiD"/>
    <property type="match status" value="1"/>
</dbReference>
<feature type="domain" description="3-octaprenyl-4-hydroxybenzoate carboxy-lyase-like C-terminal" evidence="10">
    <location>
        <begin position="302"/>
        <end position="424"/>
    </location>
</feature>
<dbReference type="InterPro" id="IPR048304">
    <property type="entry name" value="UbiD_Rift_dom"/>
</dbReference>
<feature type="domain" description="3-octaprenyl-4-hydroxybenzoate carboxy-lyase-like N-terminal" evidence="9">
    <location>
        <begin position="14"/>
        <end position="81"/>
    </location>
</feature>
<accession>A0A7J3VTJ6</accession>
<dbReference type="EC" id="4.1.1.126" evidence="5"/>
<evidence type="ECO:0000256" key="5">
    <source>
        <dbReference type="ARBA" id="ARBA00049727"/>
    </source>
</evidence>
<dbReference type="Pfam" id="PF20696">
    <property type="entry name" value="UbiD_C"/>
    <property type="match status" value="1"/>
</dbReference>
<comment type="pathway">
    <text evidence="1">Isoprenoid biosynthesis; isopentenyl diphosphate biosynthesis via mevalonate pathway.</text>
</comment>
<dbReference type="InterPro" id="IPR002830">
    <property type="entry name" value="UbiD"/>
</dbReference>
<dbReference type="GO" id="GO:0016831">
    <property type="term" value="F:carboxy-lyase activity"/>
    <property type="evidence" value="ECO:0007669"/>
    <property type="project" value="InterPro"/>
</dbReference>
<evidence type="ECO:0000256" key="1">
    <source>
        <dbReference type="ARBA" id="ARBA00005092"/>
    </source>
</evidence>
<comment type="cofactor">
    <cofactor evidence="7">
        <name>prenylated FMN</name>
        <dbReference type="ChEBI" id="CHEBI:87746"/>
    </cofactor>
</comment>
<name>A0A7J3VTJ6_CALS0</name>
<proteinExistence type="inferred from homology"/>
<dbReference type="AlphaFoldDB" id="A0A7J3VTJ6"/>
<dbReference type="Gene3D" id="3.40.1670.10">
    <property type="entry name" value="UbiD C-terminal domain-like"/>
    <property type="match status" value="1"/>
</dbReference>
<evidence type="ECO:0000259" key="9">
    <source>
        <dbReference type="Pfam" id="PF20695"/>
    </source>
</evidence>
<dbReference type="GO" id="GO:0005737">
    <property type="term" value="C:cytoplasm"/>
    <property type="evidence" value="ECO:0007669"/>
    <property type="project" value="TreeGrafter"/>
</dbReference>
<comment type="similarity">
    <text evidence="2">Belongs to the UbiD family.</text>
</comment>
<organism evidence="11">
    <name type="scientific">Caldiarchaeum subterraneum</name>
    <dbReference type="NCBI Taxonomy" id="311458"/>
    <lineage>
        <taxon>Archaea</taxon>
        <taxon>Nitrososphaerota</taxon>
        <taxon>Candidatus Caldarchaeales</taxon>
        <taxon>Candidatus Caldarchaeaceae</taxon>
        <taxon>Candidatus Caldarchaeum</taxon>
    </lineage>
</organism>
<gene>
    <name evidence="11" type="ORF">ENM31_03015</name>
</gene>
<evidence type="ECO:0000256" key="2">
    <source>
        <dbReference type="ARBA" id="ARBA00010021"/>
    </source>
</evidence>
<evidence type="ECO:0000313" key="11">
    <source>
        <dbReference type="EMBL" id="HHM44252.1"/>
    </source>
</evidence>
<dbReference type="Pfam" id="PF20695">
    <property type="entry name" value="UbiD_N"/>
    <property type="match status" value="1"/>
</dbReference>
<dbReference type="EMBL" id="DRXH01000103">
    <property type="protein sequence ID" value="HHM44252.1"/>
    <property type="molecule type" value="Genomic_DNA"/>
</dbReference>
<dbReference type="InterPro" id="IPR049383">
    <property type="entry name" value="UbiD-like_N"/>
</dbReference>
<evidence type="ECO:0000259" key="10">
    <source>
        <dbReference type="Pfam" id="PF20696"/>
    </source>
</evidence>
<sequence>MPKDLRTFLNILEKETPEEIVYVKREVSPKFEAPAVVAKLETMGKFPAVMFEKVKGSQYRLLMNMHASVKRMCRALEIPFENVTAAYRELEEKRVKPKRVSDGPVKEVILKGDKVDLNVLPITTLHELDAGAYVDGGLLLSRDPELGHYNLGVFRHMVQKKDQLGVQFSETAQTHYIHKKYERKNEKMEVAICIGHHPAFNIGGVANTSPGVDQYEVCGALMREPVELVKCETVDLEVPANCEVVIEGYIPPGVMEYEAPYGEYPGTYGRRRLNPIIKVTAITMRHDAIYQNGFSGHRDNLVWGMFNRLNIIYRFVKHAVPSVTDINMPLSGRCRYICYDKTKKTVEGEAKNAVFAAFAADPFLKYVIVVDDDVNIHNDVEVMHAIATRVRADEDIFIVPNAKGSPLDPTVREPAMVAKMGIDATRKPYHPEEIKVPGVDQLRIEDYLEKNVLEKVPAAPSFFTFI</sequence>
<comment type="function">
    <text evidence="4">Catalyzes the conversion of trans-anhydromevalonate 5-phosphate (tAHMP) into isopentenyl phosphate. Involved in the archaeal mevalonate (MVA) pathway, which provides fundamental precursors for isoprenoid biosynthesis, such as isopentenyl diphosphate (IPP) and dimethylallyl diphosphate (DMAPP).</text>
</comment>
<evidence type="ECO:0000256" key="7">
    <source>
        <dbReference type="ARBA" id="ARBA00049936"/>
    </source>
</evidence>
<evidence type="ECO:0000256" key="4">
    <source>
        <dbReference type="ARBA" id="ARBA00049583"/>
    </source>
</evidence>
<reference evidence="11" key="1">
    <citation type="journal article" date="2020" name="mSystems">
        <title>Genome- and Community-Level Interaction Insights into Carbon Utilization and Element Cycling Functions of Hydrothermarchaeota in Hydrothermal Sediment.</title>
        <authorList>
            <person name="Zhou Z."/>
            <person name="Liu Y."/>
            <person name="Xu W."/>
            <person name="Pan J."/>
            <person name="Luo Z.H."/>
            <person name="Li M."/>
        </authorList>
    </citation>
    <scope>NUCLEOTIDE SEQUENCE [LARGE SCALE GENOMIC DNA]</scope>
    <source>
        <strain evidence="11">SpSt-1074</strain>
    </source>
</reference>
<dbReference type="PANTHER" id="PTHR30108">
    <property type="entry name" value="3-OCTAPRENYL-4-HYDROXYBENZOATE CARBOXY-LYASE-RELATED"/>
    <property type="match status" value="1"/>
</dbReference>
<dbReference type="NCBIfam" id="TIGR00148">
    <property type="entry name" value="UbiD family decarboxylase"/>
    <property type="match status" value="1"/>
</dbReference>
<evidence type="ECO:0000256" key="6">
    <source>
        <dbReference type="ARBA" id="ARBA00049754"/>
    </source>
</evidence>
<evidence type="ECO:0000256" key="3">
    <source>
        <dbReference type="ARBA" id="ARBA00049054"/>
    </source>
</evidence>
<dbReference type="InterPro" id="IPR049381">
    <property type="entry name" value="UbiD-like_C"/>
</dbReference>
<comment type="catalytic activity">
    <reaction evidence="3">
        <text>(2E)-3-methyl-5-phosphooxypent-2-enoate + H(+) = isopentenyl phosphate + CO2</text>
        <dbReference type="Rhea" id="RHEA:78971"/>
        <dbReference type="ChEBI" id="CHEBI:15378"/>
        <dbReference type="ChEBI" id="CHEBI:16526"/>
        <dbReference type="ChEBI" id="CHEBI:65078"/>
        <dbReference type="ChEBI" id="CHEBI:229665"/>
        <dbReference type="EC" id="4.1.1.126"/>
    </reaction>
    <physiologicalReaction direction="left-to-right" evidence="3">
        <dbReference type="Rhea" id="RHEA:78972"/>
    </physiologicalReaction>
</comment>
<dbReference type="SUPFAM" id="SSF143968">
    <property type="entry name" value="UbiD C-terminal domain-like"/>
    <property type="match status" value="1"/>
</dbReference>
<comment type="caution">
    <text evidence="11">The sequence shown here is derived from an EMBL/GenBank/DDBJ whole genome shotgun (WGS) entry which is preliminary data.</text>
</comment>
<dbReference type="SUPFAM" id="SSF50475">
    <property type="entry name" value="FMN-binding split barrel"/>
    <property type="match status" value="1"/>
</dbReference>
<dbReference type="PANTHER" id="PTHR30108:SF21">
    <property type="entry name" value="4-HYDROXYBENZOATE DECARBOXYLASE"/>
    <property type="match status" value="1"/>
</dbReference>